<accession>A0A2R6WA36</accession>
<dbReference type="AlphaFoldDB" id="A0A2R6WA36"/>
<gene>
    <name evidence="1" type="ORF">MARPO_0121s0047</name>
</gene>
<organism evidence="1 2">
    <name type="scientific">Marchantia polymorpha</name>
    <name type="common">Common liverwort</name>
    <name type="synonym">Marchantia aquatica</name>
    <dbReference type="NCBI Taxonomy" id="3197"/>
    <lineage>
        <taxon>Eukaryota</taxon>
        <taxon>Viridiplantae</taxon>
        <taxon>Streptophyta</taxon>
        <taxon>Embryophyta</taxon>
        <taxon>Marchantiophyta</taxon>
        <taxon>Marchantiopsida</taxon>
        <taxon>Marchantiidae</taxon>
        <taxon>Marchantiales</taxon>
        <taxon>Marchantiaceae</taxon>
        <taxon>Marchantia</taxon>
    </lineage>
</organism>
<dbReference type="Gramene" id="Mp3g23750.1">
    <property type="protein sequence ID" value="Mp3g23750.1.cds1"/>
    <property type="gene ID" value="Mp3g23750"/>
</dbReference>
<dbReference type="EMBL" id="KZ772793">
    <property type="protein sequence ID" value="PTQ30710.1"/>
    <property type="molecule type" value="Genomic_DNA"/>
</dbReference>
<keyword evidence="2" id="KW-1185">Reference proteome</keyword>
<sequence length="108" mass="12251">MSFEAYQSTLASPPHPRLRVPFPILVRVLHVVFDGHLCRIPSMLETAALANPRVPVWELEVLSNDFFPFCHRVQAMARMHGGWRRAGVRTTASAFSPLELLGLRKWTS</sequence>
<reference evidence="2" key="1">
    <citation type="journal article" date="2017" name="Cell">
        <title>Insights into land plant evolution garnered from the Marchantia polymorpha genome.</title>
        <authorList>
            <person name="Bowman J.L."/>
            <person name="Kohchi T."/>
            <person name="Yamato K.T."/>
            <person name="Jenkins J."/>
            <person name="Shu S."/>
            <person name="Ishizaki K."/>
            <person name="Yamaoka S."/>
            <person name="Nishihama R."/>
            <person name="Nakamura Y."/>
            <person name="Berger F."/>
            <person name="Adam C."/>
            <person name="Aki S.S."/>
            <person name="Althoff F."/>
            <person name="Araki T."/>
            <person name="Arteaga-Vazquez M.A."/>
            <person name="Balasubrmanian S."/>
            <person name="Barry K."/>
            <person name="Bauer D."/>
            <person name="Boehm C.R."/>
            <person name="Briginshaw L."/>
            <person name="Caballero-Perez J."/>
            <person name="Catarino B."/>
            <person name="Chen F."/>
            <person name="Chiyoda S."/>
            <person name="Chovatia M."/>
            <person name="Davies K.M."/>
            <person name="Delmans M."/>
            <person name="Demura T."/>
            <person name="Dierschke T."/>
            <person name="Dolan L."/>
            <person name="Dorantes-Acosta A.E."/>
            <person name="Eklund D.M."/>
            <person name="Florent S.N."/>
            <person name="Flores-Sandoval E."/>
            <person name="Fujiyama A."/>
            <person name="Fukuzawa H."/>
            <person name="Galik B."/>
            <person name="Grimanelli D."/>
            <person name="Grimwood J."/>
            <person name="Grossniklaus U."/>
            <person name="Hamada T."/>
            <person name="Haseloff J."/>
            <person name="Hetherington A.J."/>
            <person name="Higo A."/>
            <person name="Hirakawa Y."/>
            <person name="Hundley H.N."/>
            <person name="Ikeda Y."/>
            <person name="Inoue K."/>
            <person name="Inoue S.I."/>
            <person name="Ishida S."/>
            <person name="Jia Q."/>
            <person name="Kakita M."/>
            <person name="Kanazawa T."/>
            <person name="Kawai Y."/>
            <person name="Kawashima T."/>
            <person name="Kennedy M."/>
            <person name="Kinose K."/>
            <person name="Kinoshita T."/>
            <person name="Kohara Y."/>
            <person name="Koide E."/>
            <person name="Komatsu K."/>
            <person name="Kopischke S."/>
            <person name="Kubo M."/>
            <person name="Kyozuka J."/>
            <person name="Lagercrantz U."/>
            <person name="Lin S.S."/>
            <person name="Lindquist E."/>
            <person name="Lipzen A.M."/>
            <person name="Lu C.W."/>
            <person name="De Luna E."/>
            <person name="Martienssen R.A."/>
            <person name="Minamino N."/>
            <person name="Mizutani M."/>
            <person name="Mizutani M."/>
            <person name="Mochizuki N."/>
            <person name="Monte I."/>
            <person name="Mosher R."/>
            <person name="Nagasaki H."/>
            <person name="Nakagami H."/>
            <person name="Naramoto S."/>
            <person name="Nishitani K."/>
            <person name="Ohtani M."/>
            <person name="Okamoto T."/>
            <person name="Okumura M."/>
            <person name="Phillips J."/>
            <person name="Pollak B."/>
            <person name="Reinders A."/>
            <person name="Rovekamp M."/>
            <person name="Sano R."/>
            <person name="Sawa S."/>
            <person name="Schmid M.W."/>
            <person name="Shirakawa M."/>
            <person name="Solano R."/>
            <person name="Spunde A."/>
            <person name="Suetsugu N."/>
            <person name="Sugano S."/>
            <person name="Sugiyama A."/>
            <person name="Sun R."/>
            <person name="Suzuki Y."/>
            <person name="Takenaka M."/>
            <person name="Takezawa D."/>
            <person name="Tomogane H."/>
            <person name="Tsuzuki M."/>
            <person name="Ueda T."/>
            <person name="Umeda M."/>
            <person name="Ward J.M."/>
            <person name="Watanabe Y."/>
            <person name="Yazaki K."/>
            <person name="Yokoyama R."/>
            <person name="Yoshitake Y."/>
            <person name="Yotsui I."/>
            <person name="Zachgo S."/>
            <person name="Schmutz J."/>
        </authorList>
    </citation>
    <scope>NUCLEOTIDE SEQUENCE [LARGE SCALE GENOMIC DNA]</scope>
    <source>
        <strain evidence="2">Tak-1</strain>
    </source>
</reference>
<name>A0A2R6WA36_MARPO</name>
<evidence type="ECO:0000313" key="2">
    <source>
        <dbReference type="Proteomes" id="UP000244005"/>
    </source>
</evidence>
<evidence type="ECO:0000313" key="1">
    <source>
        <dbReference type="EMBL" id="PTQ30710.1"/>
    </source>
</evidence>
<protein>
    <submittedName>
        <fullName evidence="1">Uncharacterized protein</fullName>
    </submittedName>
</protein>
<dbReference type="Proteomes" id="UP000244005">
    <property type="component" value="Unassembled WGS sequence"/>
</dbReference>
<proteinExistence type="predicted"/>